<dbReference type="InterPro" id="IPR027353">
    <property type="entry name" value="NET_dom"/>
</dbReference>
<feature type="compositionally biased region" description="Acidic residues" evidence="3">
    <location>
        <begin position="983"/>
        <end position="992"/>
    </location>
</feature>
<evidence type="ECO:0000259" key="5">
    <source>
        <dbReference type="PROSITE" id="PS51525"/>
    </source>
</evidence>
<dbReference type="PANTHER" id="PTHR22880:SF225">
    <property type="entry name" value="BROMODOMAIN-CONTAINING PROTEIN BET-1-RELATED"/>
    <property type="match status" value="1"/>
</dbReference>
<dbReference type="PRINTS" id="PR00503">
    <property type="entry name" value="BROMODOMAIN"/>
</dbReference>
<feature type="compositionally biased region" description="Polar residues" evidence="3">
    <location>
        <begin position="258"/>
        <end position="282"/>
    </location>
</feature>
<feature type="compositionally biased region" description="Polar residues" evidence="3">
    <location>
        <begin position="536"/>
        <end position="548"/>
    </location>
</feature>
<feature type="region of interest" description="Disordered" evidence="3">
    <location>
        <begin position="792"/>
        <end position="841"/>
    </location>
</feature>
<feature type="region of interest" description="Disordered" evidence="3">
    <location>
        <begin position="716"/>
        <end position="746"/>
    </location>
</feature>
<dbReference type="Gene3D" id="1.20.1270.220">
    <property type="match status" value="1"/>
</dbReference>
<dbReference type="InterPro" id="IPR001487">
    <property type="entry name" value="Bromodomain"/>
</dbReference>
<evidence type="ECO:0000259" key="4">
    <source>
        <dbReference type="PROSITE" id="PS50014"/>
    </source>
</evidence>
<gene>
    <name evidence="6" type="ORF">A9K55_006549</name>
</gene>
<dbReference type="GO" id="GO:0006355">
    <property type="term" value="P:regulation of DNA-templated transcription"/>
    <property type="evidence" value="ECO:0007669"/>
    <property type="project" value="TreeGrafter"/>
</dbReference>
<dbReference type="Proteomes" id="UP000323067">
    <property type="component" value="Chromosome vi"/>
</dbReference>
<evidence type="ECO:0000256" key="1">
    <source>
        <dbReference type="ARBA" id="ARBA00023117"/>
    </source>
</evidence>
<evidence type="ECO:0000256" key="3">
    <source>
        <dbReference type="SAM" id="MobiDB-lite"/>
    </source>
</evidence>
<feature type="compositionally biased region" description="Basic and acidic residues" evidence="3">
    <location>
        <begin position="243"/>
        <end position="254"/>
    </location>
</feature>
<feature type="compositionally biased region" description="Polar residues" evidence="3">
    <location>
        <begin position="290"/>
        <end position="307"/>
    </location>
</feature>
<feature type="compositionally biased region" description="Polar residues" evidence="3">
    <location>
        <begin position="226"/>
        <end position="236"/>
    </location>
</feature>
<protein>
    <submittedName>
        <fullName evidence="6">Transcription regulator</fullName>
    </submittedName>
</protein>
<keyword evidence="1 2" id="KW-0103">Bromodomain</keyword>
<evidence type="ECO:0000313" key="7">
    <source>
        <dbReference type="Proteomes" id="UP000323067"/>
    </source>
</evidence>
<dbReference type="GO" id="GO:0005634">
    <property type="term" value="C:nucleus"/>
    <property type="evidence" value="ECO:0007669"/>
    <property type="project" value="TreeGrafter"/>
</dbReference>
<organism evidence="6 7">
    <name type="scientific">Cordyceps militaris</name>
    <name type="common">Caterpillar fungus</name>
    <name type="synonym">Clavaria militaris</name>
    <dbReference type="NCBI Taxonomy" id="73501"/>
    <lineage>
        <taxon>Eukaryota</taxon>
        <taxon>Fungi</taxon>
        <taxon>Dikarya</taxon>
        <taxon>Ascomycota</taxon>
        <taxon>Pezizomycotina</taxon>
        <taxon>Sordariomycetes</taxon>
        <taxon>Hypocreomycetidae</taxon>
        <taxon>Hypocreales</taxon>
        <taxon>Cordycipitaceae</taxon>
        <taxon>Cordyceps</taxon>
    </lineage>
</organism>
<dbReference type="Pfam" id="PF00439">
    <property type="entry name" value="Bromodomain"/>
    <property type="match status" value="2"/>
</dbReference>
<feature type="compositionally biased region" description="Acidic residues" evidence="3">
    <location>
        <begin position="721"/>
        <end position="736"/>
    </location>
</feature>
<evidence type="ECO:0000256" key="2">
    <source>
        <dbReference type="PROSITE-ProRule" id="PRU00035"/>
    </source>
</evidence>
<feature type="compositionally biased region" description="Basic and acidic residues" evidence="3">
    <location>
        <begin position="170"/>
        <end position="193"/>
    </location>
</feature>
<dbReference type="InterPro" id="IPR050935">
    <property type="entry name" value="Bromo_chromatin_reader"/>
</dbReference>
<sequence>MEWPKSDAPAPASAPASETKPLPSPSQSEQNVDSNGIVSFILLIQSPAHSLAAADIHTKPTEPLSSEPSATAPAVPVAPASSTAVPAVNGSAASSEHDGTNGISHPVELSNEKPASQETTSSELPTQQVEEKPTALSSIEITAVPVRENSDKPADKTPPGPAVASAPKPSNEDKQELALEEVKEGIEGPKEGVKPVPSSETEDTKMDEPTVVGKPNHSAEPAPVEPSSTSIANEKTPTAEPAKIQELEDVKMEDAPEDSTTTTQASVLPTALQTQDSATLPTSEVDLQPASLSQLNIETQPATSPITESIEVDMSDAPAVKVAREREDDDAAEEPAAKRARTEPEEDKPMADRFDQDIAVTEPAAAPDEAAAAAENAPGLDTLPNWNDPEANGRPFSAFQRREVRKTIGRLKKTKGGGNFRDAVIKLWPQLREAYLAKVETPMDLSEIDRNVREGEGAYVTFGEFKNKASLIYLNALTFNGPTHDVTFAAFNVVKALWEELLAAPAEEPPKPKAIPKAKPIRESRIVAIAEAPASRRTSTGPRGSPSTDADAKSAAGDRRGSAATEADRPKRTVRAPKPKDIDYTTKPSRKKLKPELQFAMEVLGEVMHPKYEQLNTWFLEPVDAEGLNIPDYYSIIKKPMDLGKVSAMLSAGDFANLKDFDKHIRLVFENCYSFNGPPSQGNPVSQTAAELEAVYTSQMKTKDAWLAKFAKANAPTSADVSDEEDEEEDIDDGASAEDNSKEMQELQAKLDEETKKLHAMFVPGANQSMIDIQKGIVDMVQQALIKAVASAGDGQPKNDKSAKKAKAPKGKSAGGRKSTGAVPGKKAGGGKKGAAKKSLTASDKDHIANAINDLEYPHLDRAIDIIKKDTGQNENNDGELELDIDQLSNDALLKLWELCKKVLPGFAKDSGHSAPAAPEPARPSKSKTTAGKPKKNKPMSAQEQEARIAQLTALRQMYKDGGDGPDAVGPGGFTMEPRLADSSDDSDSEEE</sequence>
<dbReference type="PROSITE" id="PS50014">
    <property type="entry name" value="BROMODOMAIN_2"/>
    <property type="match status" value="2"/>
</dbReference>
<dbReference type="InterPro" id="IPR038336">
    <property type="entry name" value="NET_sf"/>
</dbReference>
<feature type="compositionally biased region" description="Basic and acidic residues" evidence="3">
    <location>
        <begin position="335"/>
        <end position="350"/>
    </location>
</feature>
<evidence type="ECO:0000313" key="6">
    <source>
        <dbReference type="EMBL" id="ATY60578.1"/>
    </source>
</evidence>
<dbReference type="EMBL" id="CP023323">
    <property type="protein sequence ID" value="ATY60578.1"/>
    <property type="molecule type" value="Genomic_DNA"/>
</dbReference>
<dbReference type="Gene3D" id="1.20.920.10">
    <property type="entry name" value="Bromodomain-like"/>
    <property type="match status" value="2"/>
</dbReference>
<feature type="region of interest" description="Disordered" evidence="3">
    <location>
        <begin position="378"/>
        <end position="399"/>
    </location>
</feature>
<feature type="domain" description="Bromo" evidence="4">
    <location>
        <begin position="435"/>
        <end position="487"/>
    </location>
</feature>
<dbReference type="SMART" id="SM00297">
    <property type="entry name" value="BROMO"/>
    <property type="match status" value="2"/>
</dbReference>
<feature type="compositionally biased region" description="Low complexity" evidence="3">
    <location>
        <begin position="1"/>
        <end position="17"/>
    </location>
</feature>
<dbReference type="Pfam" id="PF17035">
    <property type="entry name" value="BET"/>
    <property type="match status" value="1"/>
</dbReference>
<proteinExistence type="predicted"/>
<dbReference type="CDD" id="cd04369">
    <property type="entry name" value="Bromodomain"/>
    <property type="match status" value="1"/>
</dbReference>
<feature type="domain" description="Bromo" evidence="4">
    <location>
        <begin position="611"/>
        <end position="683"/>
    </location>
</feature>
<dbReference type="OrthoDB" id="784962at2759"/>
<dbReference type="SUPFAM" id="SSF47370">
    <property type="entry name" value="Bromodomain"/>
    <property type="match status" value="2"/>
</dbReference>
<dbReference type="GO" id="GO:0006338">
    <property type="term" value="P:chromatin remodeling"/>
    <property type="evidence" value="ECO:0007669"/>
    <property type="project" value="TreeGrafter"/>
</dbReference>
<dbReference type="VEuPathDB" id="FungiDB:A9K55_006549"/>
<feature type="region of interest" description="Disordered" evidence="3">
    <location>
        <begin position="529"/>
        <end position="589"/>
    </location>
</feature>
<name>A0A2H4SBT0_CORMI</name>
<dbReference type="PROSITE" id="PS51525">
    <property type="entry name" value="NET"/>
    <property type="match status" value="1"/>
</dbReference>
<feature type="domain" description="NET" evidence="5">
    <location>
        <begin position="830"/>
        <end position="911"/>
    </location>
</feature>
<dbReference type="GO" id="GO:0000785">
    <property type="term" value="C:chromatin"/>
    <property type="evidence" value="ECO:0007669"/>
    <property type="project" value="TreeGrafter"/>
</dbReference>
<feature type="region of interest" description="Disordered" evidence="3">
    <location>
        <begin position="907"/>
        <end position="992"/>
    </location>
</feature>
<dbReference type="InterPro" id="IPR036427">
    <property type="entry name" value="Bromodomain-like_sf"/>
</dbReference>
<feature type="region of interest" description="Disordered" evidence="3">
    <location>
        <begin position="1"/>
        <end position="32"/>
    </location>
</feature>
<reference evidence="6 7" key="1">
    <citation type="journal article" date="2017" name="BMC Genomics">
        <title>Chromosome level assembly and secondary metabolite potential of the parasitic fungus Cordyceps militaris.</title>
        <authorList>
            <person name="Kramer G.J."/>
            <person name="Nodwell J.R."/>
        </authorList>
    </citation>
    <scope>NUCLEOTIDE SEQUENCE [LARGE SCALE GENOMIC DNA]</scope>
    <source>
        <strain evidence="6 7">ATCC 34164</strain>
    </source>
</reference>
<feature type="compositionally biased region" description="Low complexity" evidence="3">
    <location>
        <begin position="65"/>
        <end position="88"/>
    </location>
</feature>
<feature type="region of interest" description="Disordered" evidence="3">
    <location>
        <begin position="54"/>
        <end position="350"/>
    </location>
</feature>
<feature type="compositionally biased region" description="Polar residues" evidence="3">
    <location>
        <begin position="113"/>
        <end position="128"/>
    </location>
</feature>
<accession>A0A2H4SBT0</accession>
<dbReference type="PANTHER" id="PTHR22880">
    <property type="entry name" value="FALZ-RELATED BROMODOMAIN-CONTAINING PROTEINS"/>
    <property type="match status" value="1"/>
</dbReference>
<dbReference type="AlphaFoldDB" id="A0A2H4SBT0"/>
<dbReference type="VEuPathDB" id="FungiDB:CCM_02369"/>
<feature type="compositionally biased region" description="Basic and acidic residues" evidence="3">
    <location>
        <begin position="550"/>
        <end position="571"/>
    </location>
</feature>